<protein>
    <submittedName>
        <fullName evidence="2">Uncharacterized protein</fullName>
    </submittedName>
</protein>
<feature type="signal peptide" evidence="1">
    <location>
        <begin position="1"/>
        <end position="21"/>
    </location>
</feature>
<gene>
    <name evidence="2" type="ORF">GCM10007966_14650</name>
</gene>
<dbReference type="RefSeq" id="WP_131776952.1">
    <property type="nucleotide sequence ID" value="NZ_BMOB01000006.1"/>
</dbReference>
<sequence length="83" mass="9351">MSMRLIISMLLTLGICCLAIADSSKDHQMTIFKTKEGKEIRCFVYPKDQTVLKQLKQGERVQMDGGLTFPNITPSNNPVNFTD</sequence>
<name>A0A917JWE0_9GAMM</name>
<comment type="caution">
    <text evidence="2">The sequence shown here is derived from an EMBL/GenBank/DDBJ whole genome shotgun (WGS) entry which is preliminary data.</text>
</comment>
<dbReference type="OrthoDB" id="5653383at2"/>
<accession>A0A917JWE0</accession>
<keyword evidence="3" id="KW-1185">Reference proteome</keyword>
<proteinExistence type="predicted"/>
<dbReference type="Proteomes" id="UP000630149">
    <property type="component" value="Unassembled WGS sequence"/>
</dbReference>
<evidence type="ECO:0000313" key="2">
    <source>
        <dbReference type="EMBL" id="GGI87031.1"/>
    </source>
</evidence>
<keyword evidence="1" id="KW-0732">Signal</keyword>
<organism evidence="2 3">
    <name type="scientific">Legionella impletisoli</name>
    <dbReference type="NCBI Taxonomy" id="343510"/>
    <lineage>
        <taxon>Bacteria</taxon>
        <taxon>Pseudomonadati</taxon>
        <taxon>Pseudomonadota</taxon>
        <taxon>Gammaproteobacteria</taxon>
        <taxon>Legionellales</taxon>
        <taxon>Legionellaceae</taxon>
        <taxon>Legionella</taxon>
    </lineage>
</organism>
<feature type="chain" id="PRO_5038009527" evidence="1">
    <location>
        <begin position="22"/>
        <end position="83"/>
    </location>
</feature>
<evidence type="ECO:0000313" key="3">
    <source>
        <dbReference type="Proteomes" id="UP000630149"/>
    </source>
</evidence>
<evidence type="ECO:0000256" key="1">
    <source>
        <dbReference type="SAM" id="SignalP"/>
    </source>
</evidence>
<reference evidence="2" key="2">
    <citation type="submission" date="2020-09" db="EMBL/GenBank/DDBJ databases">
        <authorList>
            <person name="Sun Q."/>
            <person name="Ohkuma M."/>
        </authorList>
    </citation>
    <scope>NUCLEOTIDE SEQUENCE</scope>
    <source>
        <strain evidence="2">JCM 13919</strain>
    </source>
</reference>
<dbReference type="EMBL" id="BMOB01000006">
    <property type="protein sequence ID" value="GGI87031.1"/>
    <property type="molecule type" value="Genomic_DNA"/>
</dbReference>
<reference evidence="2" key="1">
    <citation type="journal article" date="2014" name="Int. J. Syst. Evol. Microbiol.">
        <title>Complete genome sequence of Corynebacterium casei LMG S-19264T (=DSM 44701T), isolated from a smear-ripened cheese.</title>
        <authorList>
            <consortium name="US DOE Joint Genome Institute (JGI-PGF)"/>
            <person name="Walter F."/>
            <person name="Albersmeier A."/>
            <person name="Kalinowski J."/>
            <person name="Ruckert C."/>
        </authorList>
    </citation>
    <scope>NUCLEOTIDE SEQUENCE</scope>
    <source>
        <strain evidence="2">JCM 13919</strain>
    </source>
</reference>
<dbReference type="AlphaFoldDB" id="A0A917JWE0"/>